<dbReference type="InterPro" id="IPR003115">
    <property type="entry name" value="ParB_N"/>
</dbReference>
<evidence type="ECO:0000259" key="1">
    <source>
        <dbReference type="Pfam" id="PF02195"/>
    </source>
</evidence>
<name>A0A4Y4CPK6_ZOORA</name>
<protein>
    <recommendedName>
        <fullName evidence="1">ParB-like N-terminal domain-containing protein</fullName>
    </recommendedName>
</protein>
<sequence length="272" mass="30688">MRVKEEPSFLAALNALAAQVMQGHPAPETPPQYLSPEEIRLHIPVFQHRQPLKHVSEAHIKELAKAPQHGKDLAPITVWWDGKWWACIDGHHRIAAYRSAGKGHHAVPVEVFSGPLEAAAARAAEGNTRDKLTMSSREKTETAWRLTLAETSFSKAKVAELSGASVRTVATMREVRAKLAQLHPDRDPSELNWHQARMLAQGQEVEEIDWDDRIEKEAQQFANILAKHLGKRGHQRREAFARALEIYDAGLPDFLREHWTLNEEDDDIGIDD</sequence>
<dbReference type="AlphaFoldDB" id="A0A4Y4CPK6"/>
<dbReference type="OrthoDB" id="9125702at2"/>
<keyword evidence="3" id="KW-1185">Reference proteome</keyword>
<dbReference type="Gene3D" id="3.90.1530.10">
    <property type="entry name" value="Conserved hypothetical protein from pyrococcus furiosus pfu- 392566-001, ParB domain"/>
    <property type="match status" value="1"/>
</dbReference>
<gene>
    <name evidence="2" type="ORF">ZRA01_08710</name>
</gene>
<dbReference type="EMBL" id="BJNV01000010">
    <property type="protein sequence ID" value="GEC94798.1"/>
    <property type="molecule type" value="Genomic_DNA"/>
</dbReference>
<feature type="domain" description="ParB-like N-terminal" evidence="1">
    <location>
        <begin position="48"/>
        <end position="110"/>
    </location>
</feature>
<proteinExistence type="predicted"/>
<dbReference type="RefSeq" id="WP_141349685.1">
    <property type="nucleotide sequence ID" value="NZ_BJNV01000010.1"/>
</dbReference>
<dbReference type="Proteomes" id="UP000318422">
    <property type="component" value="Unassembled WGS sequence"/>
</dbReference>
<dbReference type="SUPFAM" id="SSF110849">
    <property type="entry name" value="ParB/Sulfiredoxin"/>
    <property type="match status" value="1"/>
</dbReference>
<dbReference type="Pfam" id="PF02195">
    <property type="entry name" value="ParB_N"/>
    <property type="match status" value="1"/>
</dbReference>
<dbReference type="InterPro" id="IPR036086">
    <property type="entry name" value="ParB/Sulfiredoxin_sf"/>
</dbReference>
<comment type="caution">
    <text evidence="2">The sequence shown here is derived from an EMBL/GenBank/DDBJ whole genome shotgun (WGS) entry which is preliminary data.</text>
</comment>
<dbReference type="CDD" id="cd16387">
    <property type="entry name" value="ParB_N_Srx"/>
    <property type="match status" value="1"/>
</dbReference>
<evidence type="ECO:0000313" key="2">
    <source>
        <dbReference type="EMBL" id="GEC94798.1"/>
    </source>
</evidence>
<reference evidence="2 3" key="1">
    <citation type="submission" date="2019-06" db="EMBL/GenBank/DDBJ databases">
        <title>Whole genome shotgun sequence of Zoogloea ramigera NBRC 15342.</title>
        <authorList>
            <person name="Hosoyama A."/>
            <person name="Uohara A."/>
            <person name="Ohji S."/>
            <person name="Ichikawa N."/>
        </authorList>
    </citation>
    <scope>NUCLEOTIDE SEQUENCE [LARGE SCALE GENOMIC DNA]</scope>
    <source>
        <strain evidence="2 3">NBRC 15342</strain>
    </source>
</reference>
<organism evidence="2 3">
    <name type="scientific">Zoogloea ramigera</name>
    <dbReference type="NCBI Taxonomy" id="350"/>
    <lineage>
        <taxon>Bacteria</taxon>
        <taxon>Pseudomonadati</taxon>
        <taxon>Pseudomonadota</taxon>
        <taxon>Betaproteobacteria</taxon>
        <taxon>Rhodocyclales</taxon>
        <taxon>Zoogloeaceae</taxon>
        <taxon>Zoogloea</taxon>
    </lineage>
</organism>
<evidence type="ECO:0000313" key="3">
    <source>
        <dbReference type="Proteomes" id="UP000318422"/>
    </source>
</evidence>
<accession>A0A4Y4CPK6</accession>